<reference evidence="2 3" key="1">
    <citation type="submission" date="2021-06" db="EMBL/GenBank/DDBJ databases">
        <title>Caerostris darwini draft genome.</title>
        <authorList>
            <person name="Kono N."/>
            <person name="Arakawa K."/>
        </authorList>
    </citation>
    <scope>NUCLEOTIDE SEQUENCE [LARGE SCALE GENOMIC DNA]</scope>
</reference>
<proteinExistence type="predicted"/>
<comment type="caution">
    <text evidence="2">The sequence shown here is derived from an EMBL/GenBank/DDBJ whole genome shotgun (WGS) entry which is preliminary data.</text>
</comment>
<keyword evidence="3" id="KW-1185">Reference proteome</keyword>
<name>A0AAV4U362_9ARAC</name>
<gene>
    <name evidence="2" type="primary">X975_13403</name>
    <name evidence="2" type="ORF">CDAR_432551</name>
</gene>
<feature type="signal peptide" evidence="1">
    <location>
        <begin position="1"/>
        <end position="20"/>
    </location>
</feature>
<feature type="chain" id="PRO_5043977510" evidence="1">
    <location>
        <begin position="21"/>
        <end position="122"/>
    </location>
</feature>
<dbReference type="EMBL" id="BPLQ01010632">
    <property type="protein sequence ID" value="GIY52172.1"/>
    <property type="molecule type" value="Genomic_DNA"/>
</dbReference>
<sequence length="122" mass="14276">MLHLVSHCILVVYLACLCNAILIGRLRQKEEPDSNILRTSRFLFPKSDDHPSCKTDHGYLGQCVDVRMCYAARRAVSAGNHPVRCGWINNFIPRVCCHPDQVQRPKMTFRNRNRNRRRTDYY</sequence>
<dbReference type="Proteomes" id="UP001054837">
    <property type="component" value="Unassembled WGS sequence"/>
</dbReference>
<protein>
    <submittedName>
        <fullName evidence="2">Uncharacterized protein</fullName>
    </submittedName>
</protein>
<accession>A0AAV4U362</accession>
<keyword evidence="1" id="KW-0732">Signal</keyword>
<evidence type="ECO:0000313" key="2">
    <source>
        <dbReference type="EMBL" id="GIY52172.1"/>
    </source>
</evidence>
<dbReference type="AlphaFoldDB" id="A0AAV4U362"/>
<organism evidence="2 3">
    <name type="scientific">Caerostris darwini</name>
    <dbReference type="NCBI Taxonomy" id="1538125"/>
    <lineage>
        <taxon>Eukaryota</taxon>
        <taxon>Metazoa</taxon>
        <taxon>Ecdysozoa</taxon>
        <taxon>Arthropoda</taxon>
        <taxon>Chelicerata</taxon>
        <taxon>Arachnida</taxon>
        <taxon>Araneae</taxon>
        <taxon>Araneomorphae</taxon>
        <taxon>Entelegynae</taxon>
        <taxon>Araneoidea</taxon>
        <taxon>Araneidae</taxon>
        <taxon>Caerostris</taxon>
    </lineage>
</organism>
<evidence type="ECO:0000256" key="1">
    <source>
        <dbReference type="SAM" id="SignalP"/>
    </source>
</evidence>
<evidence type="ECO:0000313" key="3">
    <source>
        <dbReference type="Proteomes" id="UP001054837"/>
    </source>
</evidence>